<gene>
    <name evidence="8" type="primary">xseA</name>
    <name evidence="8" type="ORF">QYS49_39290</name>
</gene>
<evidence type="ECO:0000256" key="5">
    <source>
        <dbReference type="RuleBase" id="RU004355"/>
    </source>
</evidence>
<evidence type="ECO:0000259" key="6">
    <source>
        <dbReference type="Pfam" id="PF02601"/>
    </source>
</evidence>
<keyword evidence="2 5" id="KW-0540">Nuclease</keyword>
<reference evidence="8 9" key="1">
    <citation type="submission" date="2023-08" db="EMBL/GenBank/DDBJ databases">
        <title>Comparative genomics and taxonomic characterization of three novel marine species of genus Marivirga.</title>
        <authorList>
            <person name="Muhammad N."/>
            <person name="Kim S.-G."/>
        </authorList>
    </citation>
    <scope>NUCLEOTIDE SEQUENCE [LARGE SCALE GENOMIC DNA]</scope>
    <source>
        <strain evidence="8 9">BDSF4-3</strain>
    </source>
</reference>
<feature type="domain" description="Exonuclease VII large subunit C-terminal" evidence="6">
    <location>
        <begin position="137"/>
        <end position="354"/>
    </location>
</feature>
<dbReference type="InterPro" id="IPR020579">
    <property type="entry name" value="Exonuc_VII_lsu_C"/>
</dbReference>
<dbReference type="GO" id="GO:0009318">
    <property type="term" value="C:exodeoxyribonuclease VII complex"/>
    <property type="evidence" value="ECO:0007669"/>
    <property type="project" value="UniProtKB-UniRule"/>
</dbReference>
<dbReference type="GO" id="GO:0003676">
    <property type="term" value="F:nucleic acid binding"/>
    <property type="evidence" value="ECO:0007669"/>
    <property type="project" value="InterPro"/>
</dbReference>
<comment type="similarity">
    <text evidence="5">Belongs to the XseA family.</text>
</comment>
<evidence type="ECO:0000256" key="4">
    <source>
        <dbReference type="ARBA" id="ARBA00022839"/>
    </source>
</evidence>
<feature type="domain" description="OB-fold nucleic acid binding" evidence="7">
    <location>
        <begin position="5"/>
        <end position="112"/>
    </location>
</feature>
<dbReference type="Pfam" id="PF13742">
    <property type="entry name" value="tRNA_anti_2"/>
    <property type="match status" value="1"/>
</dbReference>
<keyword evidence="3 5" id="KW-0378">Hydrolase</keyword>
<dbReference type="KEGG" id="msaa:QYS49_39290"/>
<keyword evidence="4 5" id="KW-0269">Exonuclease</keyword>
<evidence type="ECO:0000256" key="2">
    <source>
        <dbReference type="ARBA" id="ARBA00022722"/>
    </source>
</evidence>
<dbReference type="CDD" id="cd04489">
    <property type="entry name" value="ExoVII_LU_OBF"/>
    <property type="match status" value="1"/>
</dbReference>
<keyword evidence="1" id="KW-0963">Cytoplasm</keyword>
<dbReference type="InterPro" id="IPR003753">
    <property type="entry name" value="Exonuc_VII_L"/>
</dbReference>
<dbReference type="Proteomes" id="UP001230496">
    <property type="component" value="Chromosome"/>
</dbReference>
<dbReference type="Pfam" id="PF02601">
    <property type="entry name" value="Exonuc_VII_L"/>
    <property type="match status" value="1"/>
</dbReference>
<dbReference type="EC" id="3.1.11.6" evidence="5"/>
<keyword evidence="9" id="KW-1185">Reference proteome</keyword>
<dbReference type="GO" id="GO:0006308">
    <property type="term" value="P:DNA catabolic process"/>
    <property type="evidence" value="ECO:0007669"/>
    <property type="project" value="UniProtKB-UniRule"/>
</dbReference>
<dbReference type="GO" id="GO:0005737">
    <property type="term" value="C:cytoplasm"/>
    <property type="evidence" value="ECO:0007669"/>
    <property type="project" value="UniProtKB-SubCell"/>
</dbReference>
<dbReference type="EMBL" id="CP129971">
    <property type="protein sequence ID" value="WMN11696.1"/>
    <property type="molecule type" value="Genomic_DNA"/>
</dbReference>
<evidence type="ECO:0000313" key="9">
    <source>
        <dbReference type="Proteomes" id="UP001230496"/>
    </source>
</evidence>
<sequence length="415" mass="47498">MQHISLTDLNLLIKDTLNTQLEPSYWVVAEIGELREARNGHCYIEFVEKDEESNQLLSKSRATIWSYSYRSISAWFQSITGENLKAGMTVLANVQIQFHEVYGLSLNVKDIDPNFTLGERARKKQEIIAQLKEDGVFEMNKSHALPMVPQRIAIISAESAAGYGDFMNQILDNDYQYKLHTKLFVATMQGDKSAQTIISALHQIHEQMESFDAVILIRGGGAQVDLDCFDDYELASHISQFPLPVFTGIGHERDETICDMVAHTKLKTPTAVAEFLIRGMRIYEEKINLATNNILAHLNQKVEKEQHKLNDRKHSMRYALKKHFNKAENQLSRYQQKMQYDIRKSFQNTHQKLEIYGKTLELINPETVFKKGYSYTSLNGKSIMGQQLKKGDELKTITANQEVKSKVESAGKREN</sequence>
<evidence type="ECO:0000256" key="3">
    <source>
        <dbReference type="ARBA" id="ARBA00022801"/>
    </source>
</evidence>
<proteinExistence type="inferred from homology"/>
<comment type="catalytic activity">
    <reaction evidence="5">
        <text>Exonucleolytic cleavage in either 5'- to 3'- or 3'- to 5'-direction to yield nucleoside 5'-phosphates.</text>
        <dbReference type="EC" id="3.1.11.6"/>
    </reaction>
</comment>
<comment type="subcellular location">
    <subcellularLocation>
        <location evidence="5">Cytoplasm</location>
    </subcellularLocation>
</comment>
<evidence type="ECO:0000259" key="7">
    <source>
        <dbReference type="Pfam" id="PF13742"/>
    </source>
</evidence>
<evidence type="ECO:0000313" key="8">
    <source>
        <dbReference type="EMBL" id="WMN11696.1"/>
    </source>
</evidence>
<name>A0AA51NDN5_9BACT</name>
<dbReference type="PANTHER" id="PTHR30008:SF0">
    <property type="entry name" value="EXODEOXYRIBONUCLEASE 7 LARGE SUBUNIT"/>
    <property type="match status" value="1"/>
</dbReference>
<accession>A0AA51NDN5</accession>
<organism evidence="8 9">
    <name type="scientific">Marivirga salinarum</name>
    <dbReference type="NCBI Taxonomy" id="3059078"/>
    <lineage>
        <taxon>Bacteria</taxon>
        <taxon>Pseudomonadati</taxon>
        <taxon>Bacteroidota</taxon>
        <taxon>Cytophagia</taxon>
        <taxon>Cytophagales</taxon>
        <taxon>Marivirgaceae</taxon>
        <taxon>Marivirga</taxon>
    </lineage>
</organism>
<dbReference type="PANTHER" id="PTHR30008">
    <property type="entry name" value="EXODEOXYRIBONUCLEASE 7 LARGE SUBUNIT"/>
    <property type="match status" value="1"/>
</dbReference>
<dbReference type="GO" id="GO:0008855">
    <property type="term" value="F:exodeoxyribonuclease VII activity"/>
    <property type="evidence" value="ECO:0007669"/>
    <property type="project" value="UniProtKB-UniRule"/>
</dbReference>
<dbReference type="RefSeq" id="WP_308349301.1">
    <property type="nucleotide sequence ID" value="NZ_CP129971.1"/>
</dbReference>
<dbReference type="InterPro" id="IPR025824">
    <property type="entry name" value="OB-fold_nuc-bd_dom"/>
</dbReference>
<protein>
    <recommendedName>
        <fullName evidence="5">Exodeoxyribonuclease 7 large subunit</fullName>
        <ecNumber evidence="5">3.1.11.6</ecNumber>
    </recommendedName>
</protein>
<evidence type="ECO:0000256" key="1">
    <source>
        <dbReference type="ARBA" id="ARBA00022490"/>
    </source>
</evidence>
<dbReference type="AlphaFoldDB" id="A0AA51NDN5"/>
<dbReference type="NCBIfam" id="TIGR00237">
    <property type="entry name" value="xseA"/>
    <property type="match status" value="1"/>
</dbReference>